<gene>
    <name evidence="1" type="ORF">P4447_12675</name>
</gene>
<sequence length="202" mass="23715">NKLFTLFEEVLFSNDAEMKEFLKRGQFFMLRWLYNRFIDLFGEDKKAYLMDCAIMFMGILQQNIHFDFHANGKNTNISRVVRYSVERMVGIVKEVTESGDYLILPELLAKWVPECQKDGQELKGQLLQLSTILKKLINKNSQDESEKEKDLELLEFIQDELLQTRSPRKHLIASTLSTLKEELSSYAEKELQQLERLIAHFG</sequence>
<organism evidence="1 2">
    <name type="scientific">Bacillus xiapuensis</name>
    <dbReference type="NCBI Taxonomy" id="2014075"/>
    <lineage>
        <taxon>Bacteria</taxon>
        <taxon>Bacillati</taxon>
        <taxon>Bacillota</taxon>
        <taxon>Bacilli</taxon>
        <taxon>Bacillales</taxon>
        <taxon>Bacillaceae</taxon>
        <taxon>Bacillus</taxon>
    </lineage>
</organism>
<feature type="non-terminal residue" evidence="1">
    <location>
        <position position="1"/>
    </location>
</feature>
<accession>A0ABU6NAS7</accession>
<evidence type="ECO:0000313" key="2">
    <source>
        <dbReference type="Proteomes" id="UP001330749"/>
    </source>
</evidence>
<dbReference type="EMBL" id="JARMQG010000158">
    <property type="protein sequence ID" value="MED3563289.1"/>
    <property type="molecule type" value="Genomic_DNA"/>
</dbReference>
<comment type="caution">
    <text evidence="1">The sequence shown here is derived from an EMBL/GenBank/DDBJ whole genome shotgun (WGS) entry which is preliminary data.</text>
</comment>
<name>A0ABU6NAS7_9BACI</name>
<evidence type="ECO:0000313" key="1">
    <source>
        <dbReference type="EMBL" id="MED3563289.1"/>
    </source>
</evidence>
<protein>
    <submittedName>
        <fullName evidence="1">TetR/AcrR family transcriptional regulator</fullName>
    </submittedName>
</protein>
<reference evidence="1 2" key="1">
    <citation type="submission" date="2023-03" db="EMBL/GenBank/DDBJ databases">
        <title>Bacillus Genome Sequencing.</title>
        <authorList>
            <person name="Dunlap C."/>
        </authorList>
    </citation>
    <scope>NUCLEOTIDE SEQUENCE [LARGE SCALE GENOMIC DNA]</scope>
    <source>
        <strain evidence="1 2">B-14544</strain>
    </source>
</reference>
<proteinExistence type="predicted"/>
<dbReference type="Proteomes" id="UP001330749">
    <property type="component" value="Unassembled WGS sequence"/>
</dbReference>
<keyword evidence="2" id="KW-1185">Reference proteome</keyword>